<reference evidence="2 3" key="1">
    <citation type="journal article" date="2015" name="Genome Biol. Evol.">
        <title>Phylogenomic analyses indicate that early fungi evolved digesting cell walls of algal ancestors of land plants.</title>
        <authorList>
            <person name="Chang Y."/>
            <person name="Wang S."/>
            <person name="Sekimoto S."/>
            <person name="Aerts A.L."/>
            <person name="Choi C."/>
            <person name="Clum A."/>
            <person name="LaButti K.M."/>
            <person name="Lindquist E.A."/>
            <person name="Yee Ngan C."/>
            <person name="Ohm R.A."/>
            <person name="Salamov A.A."/>
            <person name="Grigoriev I.V."/>
            <person name="Spatafora J.W."/>
            <person name="Berbee M.L."/>
        </authorList>
    </citation>
    <scope>NUCLEOTIDE SEQUENCE [LARGE SCALE GENOMIC DNA]</scope>
    <source>
        <strain evidence="2 3">JEL478</strain>
    </source>
</reference>
<dbReference type="GO" id="GO:0005743">
    <property type="term" value="C:mitochondrial inner membrane"/>
    <property type="evidence" value="ECO:0007669"/>
    <property type="project" value="TreeGrafter"/>
</dbReference>
<dbReference type="Pfam" id="PF08695">
    <property type="entry name" value="Coa1"/>
    <property type="match status" value="1"/>
</dbReference>
<protein>
    <recommendedName>
        <fullName evidence="4">DUF1783-domain-containing protein</fullName>
    </recommendedName>
</protein>
<dbReference type="InterPro" id="IPR014807">
    <property type="entry name" value="Coa1"/>
</dbReference>
<evidence type="ECO:0000313" key="3">
    <source>
        <dbReference type="Proteomes" id="UP000070544"/>
    </source>
</evidence>
<sequence>MSLPRSLPGFLSRLGKSNPKTYRNVGLALGTVWGGSLYWYYMFEKRTTPIFKLVMFRLRSDPRAEKMLGNNIELGRFGHVSGTVTETKGIIDCTFWVQGSHGSAAVEVKGRRDSEIEWHIEKFIVKNESGRKVSLA</sequence>
<dbReference type="EMBL" id="KQ965750">
    <property type="protein sequence ID" value="KXS16768.1"/>
    <property type="molecule type" value="Genomic_DNA"/>
</dbReference>
<gene>
    <name evidence="2" type="ORF">M427DRAFT_55110</name>
</gene>
<keyword evidence="3" id="KW-1185">Reference proteome</keyword>
<dbReference type="STRING" id="1344416.A0A139AJ77"/>
<proteinExistence type="predicted"/>
<evidence type="ECO:0000313" key="2">
    <source>
        <dbReference type="EMBL" id="KXS16768.1"/>
    </source>
</evidence>
<dbReference type="GO" id="GO:0033617">
    <property type="term" value="P:mitochondrial respiratory chain complex IV assembly"/>
    <property type="evidence" value="ECO:0007669"/>
    <property type="project" value="InterPro"/>
</dbReference>
<dbReference type="PANTHER" id="PTHR28523">
    <property type="entry name" value="CYTOCHROME C OXIDASE ASSEMBLY FACTOR 1"/>
    <property type="match status" value="1"/>
</dbReference>
<evidence type="ECO:0000256" key="1">
    <source>
        <dbReference type="SAM" id="Phobius"/>
    </source>
</evidence>
<keyword evidence="1" id="KW-1133">Transmembrane helix</keyword>
<dbReference type="Proteomes" id="UP000070544">
    <property type="component" value="Unassembled WGS sequence"/>
</dbReference>
<keyword evidence="1" id="KW-0812">Transmembrane</keyword>
<organism evidence="2 3">
    <name type="scientific">Gonapodya prolifera (strain JEL478)</name>
    <name type="common">Monoblepharis prolifera</name>
    <dbReference type="NCBI Taxonomy" id="1344416"/>
    <lineage>
        <taxon>Eukaryota</taxon>
        <taxon>Fungi</taxon>
        <taxon>Fungi incertae sedis</taxon>
        <taxon>Chytridiomycota</taxon>
        <taxon>Chytridiomycota incertae sedis</taxon>
        <taxon>Monoblepharidomycetes</taxon>
        <taxon>Monoblepharidales</taxon>
        <taxon>Gonapodyaceae</taxon>
        <taxon>Gonapodya</taxon>
    </lineage>
</organism>
<feature type="transmembrane region" description="Helical" evidence="1">
    <location>
        <begin position="21"/>
        <end position="41"/>
    </location>
</feature>
<evidence type="ECO:0008006" key="4">
    <source>
        <dbReference type="Google" id="ProtNLM"/>
    </source>
</evidence>
<dbReference type="AlphaFoldDB" id="A0A139AJ77"/>
<dbReference type="OrthoDB" id="2100652at2759"/>
<accession>A0A139AJ77</accession>
<dbReference type="PANTHER" id="PTHR28523:SF1">
    <property type="entry name" value="CYTOCHROME C OXIDASE ASSEMBLY FACTOR 1"/>
    <property type="match status" value="1"/>
</dbReference>
<name>A0A139AJ77_GONPJ</name>
<dbReference type="InterPro" id="IPR042432">
    <property type="entry name" value="Coa1_fungi"/>
</dbReference>
<keyword evidence="1" id="KW-0472">Membrane</keyword>